<proteinExistence type="predicted"/>
<sequence length="594" mass="65604">MGFDSWKKRLSEIGGKKLPSPSPSLSSPRDAPEGAFPSSHLNSAPAPAIEGNPHPSFQRPGQSRGQAPQADFSSSYPNNAPVPGAAGNRWSPSQPPAAPSPKPIAWPLTYPVLPEEGVGVLIFYHTLQSMVSGEFYCWTYISEGLAQVGQKDIVFTIRRKASEREDNFPTAPFQWIKFVYSAAKGGQTVDEFHRTDFHSPSFLDRSDFKWVVYGPAHPINNVPASYFPREWLQVIPLIAPEAEVAQRYGVMRALGHLGAQERYFPFPPWIDRGRQPCITMANMTGTMKDSLPSVIVTGISALKKGNEIVLHIPQRSASPLKEALAQFQLEHVFSLETTPHRDADSGLLWSNTDTEPRGYAAGTSNACMNLNYFAFCPCQENNELKMIEDGFIFMITNSTWANFRNFIEQSISSSIAFPSGFRFSLEFEGSTSPQYKGPSPGTHAAVQPTPSPVKYAYVEYKPENPVSRSQKPSHVHCDHVVLLDTNVAKQADVDELSRYIKSIEAVLDTTVPKTAPPHLVGGGKLLIEADVGGPDRDDLLSREWFKMKFSPPSLEALPMAEIYDGVARLAKPSIEPRTRFSLAFNVWGFTGTWA</sequence>
<feature type="compositionally biased region" description="Polar residues" evidence="1">
    <location>
        <begin position="59"/>
        <end position="78"/>
    </location>
</feature>
<dbReference type="KEGG" id="pbl:PAAG_07061"/>
<dbReference type="GeneID" id="9094377"/>
<dbReference type="EMBL" id="KN294012">
    <property type="protein sequence ID" value="EEH36643.2"/>
    <property type="molecule type" value="Genomic_DNA"/>
</dbReference>
<dbReference type="OrthoDB" id="5872154at2759"/>
<accession>C1H884</accession>
<dbReference type="VEuPathDB" id="FungiDB:PAAG_07061"/>
<organism evidence="2 3">
    <name type="scientific">Paracoccidioides lutzii (strain ATCC MYA-826 / Pb01)</name>
    <name type="common">Paracoccidioides brasiliensis</name>
    <dbReference type="NCBI Taxonomy" id="502779"/>
    <lineage>
        <taxon>Eukaryota</taxon>
        <taxon>Fungi</taxon>
        <taxon>Dikarya</taxon>
        <taxon>Ascomycota</taxon>
        <taxon>Pezizomycotina</taxon>
        <taxon>Eurotiomycetes</taxon>
        <taxon>Eurotiomycetidae</taxon>
        <taxon>Onygenales</taxon>
        <taxon>Ajellomycetaceae</taxon>
        <taxon>Paracoccidioides</taxon>
    </lineage>
</organism>
<feature type="compositionally biased region" description="Basic and acidic residues" evidence="1">
    <location>
        <begin position="1"/>
        <end position="15"/>
    </location>
</feature>
<feature type="region of interest" description="Disordered" evidence="1">
    <location>
        <begin position="1"/>
        <end position="100"/>
    </location>
</feature>
<dbReference type="eggNOG" id="ENOG502SRD6">
    <property type="taxonomic scope" value="Eukaryota"/>
</dbReference>
<gene>
    <name evidence="2" type="ORF">PAAG_07061</name>
</gene>
<name>C1H884_PARBA</name>
<keyword evidence="3" id="KW-1185">Reference proteome</keyword>
<evidence type="ECO:0000313" key="3">
    <source>
        <dbReference type="Proteomes" id="UP000002059"/>
    </source>
</evidence>
<dbReference type="HOGENOM" id="CLU_023515_0_0_1"/>
<dbReference type="RefSeq" id="XP_015700548.1">
    <property type="nucleotide sequence ID" value="XM_015846113.1"/>
</dbReference>
<evidence type="ECO:0000313" key="2">
    <source>
        <dbReference type="EMBL" id="EEH36643.2"/>
    </source>
</evidence>
<dbReference type="OMA" id="RQPCITM"/>
<protein>
    <submittedName>
        <fullName evidence="2">Uncharacterized protein</fullName>
    </submittedName>
</protein>
<evidence type="ECO:0000256" key="1">
    <source>
        <dbReference type="SAM" id="MobiDB-lite"/>
    </source>
</evidence>
<reference evidence="2 3" key="1">
    <citation type="journal article" date="2011" name="PLoS Genet.">
        <title>Comparative genomic analysis of human fungal pathogens causing paracoccidioidomycosis.</title>
        <authorList>
            <person name="Desjardins C.A."/>
            <person name="Champion M.D."/>
            <person name="Holder J.W."/>
            <person name="Muszewska A."/>
            <person name="Goldberg J."/>
            <person name="Bailao A.M."/>
            <person name="Brigido M.M."/>
            <person name="Ferreira M.E."/>
            <person name="Garcia A.M."/>
            <person name="Grynberg M."/>
            <person name="Gujja S."/>
            <person name="Heiman D.I."/>
            <person name="Henn M.R."/>
            <person name="Kodira C.D."/>
            <person name="Leon-Narvaez H."/>
            <person name="Longo L.V."/>
            <person name="Ma L.J."/>
            <person name="Malavazi I."/>
            <person name="Matsuo A.L."/>
            <person name="Morais F.V."/>
            <person name="Pereira M."/>
            <person name="Rodriguez-Brito S."/>
            <person name="Sakthikumar S."/>
            <person name="Salem-Izacc S.M."/>
            <person name="Sykes S.M."/>
            <person name="Teixeira M.M."/>
            <person name="Vallejo M.C."/>
            <person name="Walter M.E."/>
            <person name="Yandava C."/>
            <person name="Young S."/>
            <person name="Zeng Q."/>
            <person name="Zucker J."/>
            <person name="Felipe M.S."/>
            <person name="Goldman G.H."/>
            <person name="Haas B.J."/>
            <person name="McEwen J.G."/>
            <person name="Nino-Vega G."/>
            <person name="Puccia R."/>
            <person name="San-Blas G."/>
            <person name="Soares C.M."/>
            <person name="Birren B.W."/>
            <person name="Cuomo C.A."/>
        </authorList>
    </citation>
    <scope>NUCLEOTIDE SEQUENCE [LARGE SCALE GENOMIC DNA]</scope>
    <source>
        <strain evidence="3">ATCC MYA-826 / Pb01</strain>
    </source>
</reference>
<dbReference type="AlphaFoldDB" id="C1H884"/>
<dbReference type="Proteomes" id="UP000002059">
    <property type="component" value="Partially assembled WGS sequence"/>
</dbReference>